<keyword evidence="2" id="KW-1185">Reference proteome</keyword>
<dbReference type="VEuPathDB" id="FungiDB:RhiirA1_465022"/>
<dbReference type="EMBL" id="LLXI01003741">
    <property type="protein sequence ID" value="PKY59749.1"/>
    <property type="molecule type" value="Genomic_DNA"/>
</dbReference>
<evidence type="ECO:0000313" key="2">
    <source>
        <dbReference type="Proteomes" id="UP000234323"/>
    </source>
</evidence>
<evidence type="ECO:0000313" key="1">
    <source>
        <dbReference type="EMBL" id="PKY59749.1"/>
    </source>
</evidence>
<dbReference type="VEuPathDB" id="FungiDB:FUN_007492"/>
<accession>A0A2I1HLL2</accession>
<name>A0A2I1HLL2_9GLOM</name>
<organism evidence="1 2">
    <name type="scientific">Rhizophagus irregularis</name>
    <dbReference type="NCBI Taxonomy" id="588596"/>
    <lineage>
        <taxon>Eukaryota</taxon>
        <taxon>Fungi</taxon>
        <taxon>Fungi incertae sedis</taxon>
        <taxon>Mucoromycota</taxon>
        <taxon>Glomeromycotina</taxon>
        <taxon>Glomeromycetes</taxon>
        <taxon>Glomerales</taxon>
        <taxon>Glomeraceae</taxon>
        <taxon>Rhizophagus</taxon>
    </lineage>
</organism>
<dbReference type="AlphaFoldDB" id="A0A2I1HLL2"/>
<sequence length="441" mass="51655">MSSFIQRIFKGLLMDDLFMGKIEIPTSSFNTEINQQNQRILLFQVERQQLFNLLIYNNEIISLLERWKNDIKNIILKSMPKRKGNLWTTTWISHLETCLNNYLCSGIWFQQFQEIIIPHSQSSLMTKRLVAYFLINRVLEETIRGDHCENKSIQEQADPTLIPKTIITLNRVEASKFSYIVGWVLFKLIKRDYLMNSHPKFSVMCILLRSLCTEKVEYVLETKSQTTIIIPGSEFVQFMYRLESLVIELFEKHNELGPNILRYVENSLLTNLHLNQTFIQILKSSNGENNSELENEDCKFIYERCVLIYMKSRQKTWRSVNNYIPEKGTASLRESLKVMNHNHPTTALNENKKPTIIKKVNLPTNPTHALEQLRIWAQLEGAEESFAKMFTVSELLWLVRAFGVSTAYKRKQKLVPIVISNLKNKTLFIEEALEKNAIFME</sequence>
<dbReference type="VEuPathDB" id="FungiDB:RhiirFUN_024118"/>
<protein>
    <submittedName>
        <fullName evidence="1">Uncharacterized protein</fullName>
    </submittedName>
</protein>
<reference evidence="1 2" key="1">
    <citation type="submission" date="2015-10" db="EMBL/GenBank/DDBJ databases">
        <title>Genome analyses suggest a sexual origin of heterokaryosis in a supposedly ancient asexual fungus.</title>
        <authorList>
            <person name="Ropars J."/>
            <person name="Sedzielewska K."/>
            <person name="Noel J."/>
            <person name="Charron P."/>
            <person name="Farinelli L."/>
            <person name="Marton T."/>
            <person name="Kruger M."/>
            <person name="Pelin A."/>
            <person name="Brachmann A."/>
            <person name="Corradi N."/>
        </authorList>
    </citation>
    <scope>NUCLEOTIDE SEQUENCE [LARGE SCALE GENOMIC DNA]</scope>
    <source>
        <strain evidence="1 2">A4</strain>
    </source>
</reference>
<gene>
    <name evidence="1" type="ORF">RhiirA4_516336</name>
</gene>
<dbReference type="Proteomes" id="UP000234323">
    <property type="component" value="Unassembled WGS sequence"/>
</dbReference>
<comment type="caution">
    <text evidence="1">The sequence shown here is derived from an EMBL/GenBank/DDBJ whole genome shotgun (WGS) entry which is preliminary data.</text>
</comment>
<proteinExistence type="predicted"/>